<organism evidence="1 2">
    <name type="scientific">Xenotaenia resolanae</name>
    <dbReference type="NCBI Taxonomy" id="208358"/>
    <lineage>
        <taxon>Eukaryota</taxon>
        <taxon>Metazoa</taxon>
        <taxon>Chordata</taxon>
        <taxon>Craniata</taxon>
        <taxon>Vertebrata</taxon>
        <taxon>Euteleostomi</taxon>
        <taxon>Actinopterygii</taxon>
        <taxon>Neopterygii</taxon>
        <taxon>Teleostei</taxon>
        <taxon>Neoteleostei</taxon>
        <taxon>Acanthomorphata</taxon>
        <taxon>Ovalentaria</taxon>
        <taxon>Atherinomorphae</taxon>
        <taxon>Cyprinodontiformes</taxon>
        <taxon>Goodeidae</taxon>
        <taxon>Xenotaenia</taxon>
    </lineage>
</organism>
<feature type="non-terminal residue" evidence="1">
    <location>
        <position position="1"/>
    </location>
</feature>
<name>A0ABV0WUU6_9TELE</name>
<keyword evidence="2" id="KW-1185">Reference proteome</keyword>
<sequence length="127" mass="13700">VPGDLSQTSDDPSLSDFETAHRALINVWIPSVFLQGRAANTYHVYQVRQVLSGEHLKLIVMGLNPFLKIFYFEEGGVILLKEAILTGVSTGTLTGLLLLCDTLPSEPALTSPATGATIPPLLERITP</sequence>
<evidence type="ECO:0000313" key="2">
    <source>
        <dbReference type="Proteomes" id="UP001444071"/>
    </source>
</evidence>
<comment type="caution">
    <text evidence="1">The sequence shown here is derived from an EMBL/GenBank/DDBJ whole genome shotgun (WGS) entry which is preliminary data.</text>
</comment>
<proteinExistence type="predicted"/>
<dbReference type="PANTHER" id="PTHR47194">
    <property type="entry name" value="SORTING NEXIN-29-RELATED"/>
    <property type="match status" value="1"/>
</dbReference>
<evidence type="ECO:0000313" key="1">
    <source>
        <dbReference type="EMBL" id="MEQ2273166.1"/>
    </source>
</evidence>
<dbReference type="EMBL" id="JAHRIM010071157">
    <property type="protein sequence ID" value="MEQ2273166.1"/>
    <property type="molecule type" value="Genomic_DNA"/>
</dbReference>
<gene>
    <name evidence="1" type="ORF">XENORESO_000566</name>
</gene>
<accession>A0ABV0WUU6</accession>
<dbReference type="Proteomes" id="UP001444071">
    <property type="component" value="Unassembled WGS sequence"/>
</dbReference>
<protein>
    <submittedName>
        <fullName evidence="1">Uncharacterized protein</fullName>
    </submittedName>
</protein>
<dbReference type="PANTHER" id="PTHR47194:SF3">
    <property type="entry name" value="SORTING NEXIN 29"/>
    <property type="match status" value="1"/>
</dbReference>
<reference evidence="1 2" key="1">
    <citation type="submission" date="2021-06" db="EMBL/GenBank/DDBJ databases">
        <authorList>
            <person name="Palmer J.M."/>
        </authorList>
    </citation>
    <scope>NUCLEOTIDE SEQUENCE [LARGE SCALE GENOMIC DNA]</scope>
    <source>
        <strain evidence="1 2">XR_2019</strain>
        <tissue evidence="1">Muscle</tissue>
    </source>
</reference>